<evidence type="ECO:0000313" key="2">
    <source>
        <dbReference type="EnsemblPlants" id="Bo00835s030.1"/>
    </source>
</evidence>
<proteinExistence type="predicted"/>
<reference evidence="2" key="1">
    <citation type="journal article" date="2014" name="Genome Biol.">
        <title>Transcriptome and methylome profiling reveals relics of genome dominance in the mesopolyploid Brassica oleracea.</title>
        <authorList>
            <person name="Parkin I.A."/>
            <person name="Koh C."/>
            <person name="Tang H."/>
            <person name="Robinson S.J."/>
            <person name="Kagale S."/>
            <person name="Clarke W.E."/>
            <person name="Town C.D."/>
            <person name="Nixon J."/>
            <person name="Krishnakumar V."/>
            <person name="Bidwell S.L."/>
            <person name="Denoeud F."/>
            <person name="Belcram H."/>
            <person name="Links M.G."/>
            <person name="Just J."/>
            <person name="Clarke C."/>
            <person name="Bender T."/>
            <person name="Huebert T."/>
            <person name="Mason A.S."/>
            <person name="Pires J.C."/>
            <person name="Barker G."/>
            <person name="Moore J."/>
            <person name="Walley P.G."/>
            <person name="Manoli S."/>
            <person name="Batley J."/>
            <person name="Edwards D."/>
            <person name="Nelson M.N."/>
            <person name="Wang X."/>
            <person name="Paterson A.H."/>
            <person name="King G."/>
            <person name="Bancroft I."/>
            <person name="Chalhoub B."/>
            <person name="Sharpe A.G."/>
        </authorList>
    </citation>
    <scope>NUCLEOTIDE SEQUENCE [LARGE SCALE GENOMIC DNA]</scope>
    <source>
        <strain evidence="2">cv. TO1000</strain>
    </source>
</reference>
<keyword evidence="1" id="KW-0472">Membrane</keyword>
<feature type="transmembrane region" description="Helical" evidence="1">
    <location>
        <begin position="30"/>
        <end position="50"/>
    </location>
</feature>
<sequence length="69" mass="7612">MGTRFNVDEFWFGCCESVSFVGFGYVILEAGLHTMLILGLVICGFLIWVCNRLGLGRICNLGFLVLSSC</sequence>
<accession>A0A0D2ZRG3</accession>
<evidence type="ECO:0000313" key="3">
    <source>
        <dbReference type="Proteomes" id="UP000032141"/>
    </source>
</evidence>
<name>A0A0D2ZRG3_BRAOL</name>
<evidence type="ECO:0000256" key="1">
    <source>
        <dbReference type="SAM" id="Phobius"/>
    </source>
</evidence>
<dbReference type="HOGENOM" id="CLU_2779386_0_0_1"/>
<organism evidence="2 3">
    <name type="scientific">Brassica oleracea var. oleracea</name>
    <dbReference type="NCBI Taxonomy" id="109376"/>
    <lineage>
        <taxon>Eukaryota</taxon>
        <taxon>Viridiplantae</taxon>
        <taxon>Streptophyta</taxon>
        <taxon>Embryophyta</taxon>
        <taxon>Tracheophyta</taxon>
        <taxon>Spermatophyta</taxon>
        <taxon>Magnoliopsida</taxon>
        <taxon>eudicotyledons</taxon>
        <taxon>Gunneridae</taxon>
        <taxon>Pentapetalae</taxon>
        <taxon>rosids</taxon>
        <taxon>malvids</taxon>
        <taxon>Brassicales</taxon>
        <taxon>Brassicaceae</taxon>
        <taxon>Brassiceae</taxon>
        <taxon>Brassica</taxon>
    </lineage>
</organism>
<protein>
    <submittedName>
        <fullName evidence="2">Uncharacterized protein</fullName>
    </submittedName>
</protein>
<keyword evidence="1" id="KW-0812">Transmembrane</keyword>
<dbReference type="Proteomes" id="UP000032141">
    <property type="component" value="Unassembled WGS sequence"/>
</dbReference>
<dbReference type="AlphaFoldDB" id="A0A0D2ZRG3"/>
<dbReference type="EnsemblPlants" id="Bo00835s030.1">
    <property type="protein sequence ID" value="Bo00835s030.1"/>
    <property type="gene ID" value="Bo00835s030"/>
</dbReference>
<keyword evidence="1" id="KW-1133">Transmembrane helix</keyword>
<keyword evidence="3" id="KW-1185">Reference proteome</keyword>
<dbReference type="Gramene" id="Bo00835s030.1">
    <property type="protein sequence ID" value="Bo00835s030.1"/>
    <property type="gene ID" value="Bo00835s030"/>
</dbReference>
<reference evidence="2" key="2">
    <citation type="submission" date="2015-06" db="UniProtKB">
        <authorList>
            <consortium name="EnsemblPlants"/>
        </authorList>
    </citation>
    <scope>IDENTIFICATION</scope>
</reference>